<organism evidence="1 2">
    <name type="scientific">Enhygromyxa salina</name>
    <dbReference type="NCBI Taxonomy" id="215803"/>
    <lineage>
        <taxon>Bacteria</taxon>
        <taxon>Pseudomonadati</taxon>
        <taxon>Myxococcota</taxon>
        <taxon>Polyangia</taxon>
        <taxon>Nannocystales</taxon>
        <taxon>Nannocystaceae</taxon>
        <taxon>Enhygromyxa</taxon>
    </lineage>
</organism>
<protein>
    <submittedName>
        <fullName evidence="1">Uncharacterized protein</fullName>
    </submittedName>
</protein>
<accession>A0A2S9YS24</accession>
<dbReference type="RefSeq" id="WP_106089362.1">
    <property type="nucleotide sequence ID" value="NZ_PVNL01000047.1"/>
</dbReference>
<sequence>MPEAPWIDSKVWHKTAVVVPGRRLLVLLPPRLAAVRPTEVTLPPTGQTTVRARFDPPLSFSALCFSELVLEAQVSWTHFDRSSFASHRYWVMSGVLAAPGRVRLPSRLGRAHAAAKPVGFTAWGAANRFTPSRDFSWRGLPFAADHGVQLSRDRGVLAGSISIGGVELERGTTVDSDPDDGSVLEARLARPMIVYGHDVPEDALVVVHRGVSPRAVTVITPTGCSVIQPDGTRG</sequence>
<proteinExistence type="predicted"/>
<dbReference type="Proteomes" id="UP000238823">
    <property type="component" value="Unassembled WGS sequence"/>
</dbReference>
<comment type="caution">
    <text evidence="1">The sequence shown here is derived from an EMBL/GenBank/DDBJ whole genome shotgun (WGS) entry which is preliminary data.</text>
</comment>
<dbReference type="OrthoDB" id="9838549at2"/>
<name>A0A2S9YS24_9BACT</name>
<reference evidence="1 2" key="1">
    <citation type="submission" date="2018-03" db="EMBL/GenBank/DDBJ databases">
        <title>Draft Genome Sequences of the Obligatory Marine Myxobacteria Enhygromyxa salina SWB007.</title>
        <authorList>
            <person name="Poehlein A."/>
            <person name="Moghaddam J.A."/>
            <person name="Harms H."/>
            <person name="Alanjari M."/>
            <person name="Koenig G.M."/>
            <person name="Daniel R."/>
            <person name="Schaeberle T.F."/>
        </authorList>
    </citation>
    <scope>NUCLEOTIDE SEQUENCE [LARGE SCALE GENOMIC DNA]</scope>
    <source>
        <strain evidence="1 2">SWB007</strain>
    </source>
</reference>
<gene>
    <name evidence="1" type="ORF">ENSA7_23360</name>
</gene>
<dbReference type="AlphaFoldDB" id="A0A2S9YS24"/>
<evidence type="ECO:0000313" key="2">
    <source>
        <dbReference type="Proteomes" id="UP000238823"/>
    </source>
</evidence>
<evidence type="ECO:0000313" key="1">
    <source>
        <dbReference type="EMBL" id="PRQ07897.1"/>
    </source>
</evidence>
<dbReference type="EMBL" id="PVNL01000047">
    <property type="protein sequence ID" value="PRQ07897.1"/>
    <property type="molecule type" value="Genomic_DNA"/>
</dbReference>